<dbReference type="Pfam" id="PF01694">
    <property type="entry name" value="Rhomboid"/>
    <property type="match status" value="1"/>
</dbReference>
<evidence type="ECO:0000256" key="5">
    <source>
        <dbReference type="ARBA" id="ARBA00022989"/>
    </source>
</evidence>
<feature type="transmembrane region" description="Helical" evidence="8">
    <location>
        <begin position="1490"/>
        <end position="1513"/>
    </location>
</feature>
<feature type="transmembrane region" description="Helical" evidence="8">
    <location>
        <begin position="1461"/>
        <end position="1478"/>
    </location>
</feature>
<name>A0A553NT06_TIGCA</name>
<dbReference type="InterPro" id="IPR035952">
    <property type="entry name" value="Rhomboid-like_sf"/>
</dbReference>
<dbReference type="PANTHER" id="PTHR45965:SF3">
    <property type="entry name" value="INACTIVE RHOMBOID PROTEIN 1"/>
    <property type="match status" value="1"/>
</dbReference>
<comment type="similarity">
    <text evidence="2">Belongs to the peptidase S54 family.</text>
</comment>
<protein>
    <recommendedName>
        <fullName evidence="9">Peptidase S54 rhomboid domain-containing protein</fullName>
    </recommendedName>
</protein>
<dbReference type="Proteomes" id="UP000318571">
    <property type="component" value="Chromosome 1"/>
</dbReference>
<evidence type="ECO:0000313" key="10">
    <source>
        <dbReference type="EMBL" id="TRY68543.1"/>
    </source>
</evidence>
<feature type="compositionally biased region" description="Basic residues" evidence="7">
    <location>
        <begin position="339"/>
        <end position="352"/>
    </location>
</feature>
<feature type="domain" description="Peptidase S54 rhomboid" evidence="9">
    <location>
        <begin position="1339"/>
        <end position="1476"/>
    </location>
</feature>
<feature type="region of interest" description="Disordered" evidence="7">
    <location>
        <begin position="591"/>
        <end position="618"/>
    </location>
</feature>
<dbReference type="GO" id="GO:0042058">
    <property type="term" value="P:regulation of epidermal growth factor receptor signaling pathway"/>
    <property type="evidence" value="ECO:0007669"/>
    <property type="project" value="TreeGrafter"/>
</dbReference>
<dbReference type="InterPro" id="IPR051512">
    <property type="entry name" value="Inactive_Rhomboid"/>
</dbReference>
<feature type="transmembrane region" description="Helical" evidence="8">
    <location>
        <begin position="1348"/>
        <end position="1368"/>
    </location>
</feature>
<feature type="region of interest" description="Disordered" evidence="7">
    <location>
        <begin position="330"/>
        <end position="383"/>
    </location>
</feature>
<dbReference type="FunFam" id="1.20.1540.10:FF:000025">
    <property type="entry name" value="Putative rhomboid family"/>
    <property type="match status" value="1"/>
</dbReference>
<sequence length="1547" mass="168804">MSKLAGREGLRGLSDLSSKGGEPGCSPGRRGGRDTPIPGVHTRQQHHHHKNRQSPEGKEREFPPTRVGHNISQVSNSSHGGSAAHPSGNPTPVPQQIPLVTTAVDGGSMGTGDDRFYHQNSSQSSNPGSLRCNSQLGQSRDFHYTLQDHPYGASRPNRQGRQDVYHNPIGSQGNGGGSVGGAGSGGGGGGGGGGNSASGGSSTRARAGSRELYLDSTNGSGKASPYHATTGNTGTLRASAMRQRAAPQEPNYLLLRHQEQMEFDRMQQNSNSRSELLENDHNATMYEMSAPYVALPPRPYEIFRNFDGKFVRTTYINDYDQQYMDQSIYQPPYMSNRPTAHHTLRRPSKSRRSNNPPSDNYGNNCCPREDFPMGSSGRGRNQMGMSTMQQPYATLGRVRTDKRAPCPAQGIGDNYGRNPLVYPDDSRSLASYTDDCLPIAGYHDHNLALHGGSLHPQSAGGQNSRLMSRSTDRNLDSLSDEDLLMQGGIPMRTSEEMLTLLTREPPDGKEKPEPSKTSLLKLEALSRKNSKCDLLDTSIDGGNRPSLSSSTTPMQNPSNNGQTSSSECRSEAASLCGDTASVMSAGSTLTSAAMSGQGHNSISKTDSGMSSGLSSTKRDSLTGSLAMKDNVFLDSHSSSSSSANSAVTTLQQSQLQQDQDLDSGLSSSLPSNKEWKSVTGSPRCSTLNSNVVGVVASSSATSPKASLATPSLVSSRASQIPINPSVGGMVVPQQRSIVSYNPPSAVSIPNALPSHTFSPNTLSTGRLTTAAGWNVALKRSCQYVIVGTAKFFGVDPTSEAMSKMVWVERRRRIAIKKFGGVKDEYAIRDGGGHSTHANPQFGDGCSRFRYDHHLTSELEGDKMVLKITKPPRNKDSLSSMTGQGMSYLINSLMIHKVPIHQIVAEHDISRSYQPSMTGIAAYYQAEQSGGLAVCPPPLPRVPSSHHLHGESPAEEVFFTKPNCDGDDLSFQKRIAYNSDQYRSCSWQLPRPDAPDLPPRMSSDVGASRIWNRLLDAAFDNSDRRKHGMGVVGRVVSSRRRATRRPPESNRKRKLGGNSSDHRPYFTYWMTTVQILVMLISMMVYGVGPVGIDLYKKAGMVLVTNLELEPVDHLEPANFWIGPSATSLIHLGAKYAPCMRWDEVLDRDIKEERLKERDTACCIRKDRAGCVQSPKTECSKVGVGGPNEDLEGGMDGNGGSVGGVPPRSNWWRPSEWYSKYPNENRRSSGPVCGLDPAYCEAPASVAPYIWPDDITKWPICRRKTDVENLDQMGHTAEHMICEIIGHPCCIGIRGQCKITTKEYCMFVGGTFHEEAALCSQVSCLDDVCGLLPFRDRDVPDQFYRTWTPLFLHAGIIHLLITVVLQYWLMRDLEKMAGTARIAIIYLGSGMIGNLASAIFVPYRAEVGPAGAHFGLLACCMVEIIHQWHMLKYPEMAILKLVGVTAVLFLAGLLPWVDNYAHLFGFISGFFLSYALFPFVTFGGSYERKRKLLLVVICLASVVLFFVGLLLLFYITPIHDCEICKYFNCIPITKDFCADQNIDLRSVEI</sequence>
<evidence type="ECO:0000256" key="7">
    <source>
        <dbReference type="SAM" id="MobiDB-lite"/>
    </source>
</evidence>
<keyword evidence="4" id="KW-0256">Endoplasmic reticulum</keyword>
<keyword evidence="5 8" id="KW-1133">Transmembrane helix</keyword>
<feature type="transmembrane region" description="Helical" evidence="8">
    <location>
        <begin position="1380"/>
        <end position="1399"/>
    </location>
</feature>
<dbReference type="Gene3D" id="1.20.1540.10">
    <property type="entry name" value="Rhomboid-like"/>
    <property type="match status" value="1"/>
</dbReference>
<feature type="compositionally biased region" description="Basic and acidic residues" evidence="7">
    <location>
        <begin position="1"/>
        <end position="10"/>
    </location>
</feature>
<feature type="compositionally biased region" description="Polar residues" evidence="7">
    <location>
        <begin position="215"/>
        <end position="236"/>
    </location>
</feature>
<dbReference type="GO" id="GO:0004252">
    <property type="term" value="F:serine-type endopeptidase activity"/>
    <property type="evidence" value="ECO:0007669"/>
    <property type="project" value="InterPro"/>
</dbReference>
<feature type="transmembrane region" description="Helical" evidence="8">
    <location>
        <begin position="1435"/>
        <end position="1455"/>
    </location>
</feature>
<evidence type="ECO:0000256" key="6">
    <source>
        <dbReference type="ARBA" id="ARBA00023136"/>
    </source>
</evidence>
<comment type="subcellular location">
    <subcellularLocation>
        <location evidence="1">Endoplasmic reticulum membrane</location>
        <topology evidence="1">Multi-pass membrane protein</topology>
    </subcellularLocation>
</comment>
<reference evidence="10 11" key="1">
    <citation type="journal article" date="2018" name="Nat. Ecol. Evol.">
        <title>Genomic signatures of mitonuclear coevolution across populations of Tigriopus californicus.</title>
        <authorList>
            <person name="Barreto F.S."/>
            <person name="Watson E.T."/>
            <person name="Lima T.G."/>
            <person name="Willett C.S."/>
            <person name="Edmands S."/>
            <person name="Li W."/>
            <person name="Burton R.S."/>
        </authorList>
    </citation>
    <scope>NUCLEOTIDE SEQUENCE [LARGE SCALE GENOMIC DNA]</scope>
    <source>
        <strain evidence="10 11">San Diego</strain>
    </source>
</reference>
<feature type="compositionally biased region" description="Basic residues" evidence="7">
    <location>
        <begin position="43"/>
        <end position="52"/>
    </location>
</feature>
<organism evidence="10 11">
    <name type="scientific">Tigriopus californicus</name>
    <name type="common">Marine copepod</name>
    <dbReference type="NCBI Taxonomy" id="6832"/>
    <lineage>
        <taxon>Eukaryota</taxon>
        <taxon>Metazoa</taxon>
        <taxon>Ecdysozoa</taxon>
        <taxon>Arthropoda</taxon>
        <taxon>Crustacea</taxon>
        <taxon>Multicrustacea</taxon>
        <taxon>Hexanauplia</taxon>
        <taxon>Copepoda</taxon>
        <taxon>Harpacticoida</taxon>
        <taxon>Harpacticidae</taxon>
        <taxon>Tigriopus</taxon>
    </lineage>
</organism>
<evidence type="ECO:0000256" key="3">
    <source>
        <dbReference type="ARBA" id="ARBA00022692"/>
    </source>
</evidence>
<feature type="compositionally biased region" description="Polar residues" evidence="7">
    <location>
        <begin position="118"/>
        <end position="138"/>
    </location>
</feature>
<dbReference type="GO" id="GO:0005789">
    <property type="term" value="C:endoplasmic reticulum membrane"/>
    <property type="evidence" value="ECO:0007669"/>
    <property type="project" value="UniProtKB-SubCell"/>
</dbReference>
<dbReference type="SUPFAM" id="SSF144091">
    <property type="entry name" value="Rhomboid-like"/>
    <property type="match status" value="1"/>
</dbReference>
<feature type="region of interest" description="Disordered" evidence="7">
    <location>
        <begin position="1034"/>
        <end position="1057"/>
    </location>
</feature>
<feature type="region of interest" description="Disordered" evidence="7">
    <location>
        <begin position="634"/>
        <end position="682"/>
    </location>
</feature>
<feature type="compositionally biased region" description="Polar residues" evidence="7">
    <location>
        <begin position="545"/>
        <end position="567"/>
    </location>
</feature>
<feature type="compositionally biased region" description="Low complexity" evidence="7">
    <location>
        <begin position="75"/>
        <end position="88"/>
    </location>
</feature>
<feature type="compositionally biased region" description="Polar residues" evidence="7">
    <location>
        <begin position="591"/>
        <end position="615"/>
    </location>
</feature>
<feature type="compositionally biased region" description="Gly residues" evidence="7">
    <location>
        <begin position="172"/>
        <end position="197"/>
    </location>
</feature>
<dbReference type="InterPro" id="IPR022764">
    <property type="entry name" value="Peptidase_S54_rhomboid_dom"/>
</dbReference>
<dbReference type="STRING" id="6832.A0A553NT06"/>
<feature type="region of interest" description="Disordered" evidence="7">
    <location>
        <begin position="533"/>
        <end position="572"/>
    </location>
</feature>
<keyword evidence="6 8" id="KW-0472">Membrane</keyword>
<dbReference type="EMBL" id="VCGU01000010">
    <property type="protein sequence ID" value="TRY68543.1"/>
    <property type="molecule type" value="Genomic_DNA"/>
</dbReference>
<evidence type="ECO:0000313" key="11">
    <source>
        <dbReference type="Proteomes" id="UP000318571"/>
    </source>
</evidence>
<evidence type="ECO:0000256" key="4">
    <source>
        <dbReference type="ARBA" id="ARBA00022824"/>
    </source>
</evidence>
<gene>
    <name evidence="10" type="ORF">TCAL_07253</name>
</gene>
<evidence type="ECO:0000259" key="9">
    <source>
        <dbReference type="Pfam" id="PF01694"/>
    </source>
</evidence>
<keyword evidence="11" id="KW-1185">Reference proteome</keyword>
<keyword evidence="3 8" id="KW-0812">Transmembrane</keyword>
<accession>A0A553NT06</accession>
<proteinExistence type="inferred from homology"/>
<feature type="compositionally biased region" description="Low complexity" evidence="7">
    <location>
        <begin position="635"/>
        <end position="669"/>
    </location>
</feature>
<comment type="caution">
    <text evidence="10">The sequence shown here is derived from an EMBL/GenBank/DDBJ whole genome shotgun (WGS) entry which is preliminary data.</text>
</comment>
<evidence type="ECO:0000256" key="2">
    <source>
        <dbReference type="ARBA" id="ARBA00009045"/>
    </source>
</evidence>
<dbReference type="PANTHER" id="PTHR45965">
    <property type="entry name" value="INACTIVE RHOMBOID PROTEIN"/>
    <property type="match status" value="1"/>
</dbReference>
<feature type="compositionally biased region" description="Basic and acidic residues" evidence="7">
    <location>
        <begin position="53"/>
        <end position="63"/>
    </location>
</feature>
<dbReference type="GO" id="GO:0050708">
    <property type="term" value="P:regulation of protein secretion"/>
    <property type="evidence" value="ECO:0007669"/>
    <property type="project" value="TreeGrafter"/>
</dbReference>
<feature type="region of interest" description="Disordered" evidence="7">
    <location>
        <begin position="1"/>
        <end position="246"/>
    </location>
</feature>
<evidence type="ECO:0000256" key="1">
    <source>
        <dbReference type="ARBA" id="ARBA00004477"/>
    </source>
</evidence>
<evidence type="ECO:0000256" key="8">
    <source>
        <dbReference type="SAM" id="Phobius"/>
    </source>
</evidence>